<reference evidence="1 2" key="1">
    <citation type="journal article" date="2018" name="Emerg. Microbes Infect.">
        <title>Genomic analysis of oral Campylobacter concisus strains identified a potential bacterial molecular marker associated with active Crohn's disease.</title>
        <authorList>
            <person name="Liu F."/>
            <person name="Ma R."/>
            <person name="Tay C.Y.A."/>
            <person name="Octavia S."/>
            <person name="Lan R."/>
            <person name="Chung H.K.L."/>
            <person name="Riordan S.M."/>
            <person name="Grimm M.C."/>
            <person name="Leong R.W."/>
            <person name="Tanaka M.M."/>
            <person name="Connor S."/>
            <person name="Zhang L."/>
        </authorList>
    </citation>
    <scope>NUCLEOTIDE SEQUENCE [LARGE SCALE GENOMIC DNA]</scope>
    <source>
        <strain evidence="1 2">P2CDO4</strain>
    </source>
</reference>
<evidence type="ECO:0000313" key="2">
    <source>
        <dbReference type="Proteomes" id="UP000241854"/>
    </source>
</evidence>
<protein>
    <submittedName>
        <fullName evidence="1">Uncharacterized protein</fullName>
    </submittedName>
</protein>
<proteinExistence type="predicted"/>
<evidence type="ECO:0000313" key="1">
    <source>
        <dbReference type="EMBL" id="AVX44968.1"/>
    </source>
</evidence>
<dbReference type="Proteomes" id="UP000241854">
    <property type="component" value="Chromosome"/>
</dbReference>
<sequence>MILFLLPPVSADILSADTSPLSFHTASIISLFKISRLLNSHILPYQGQKPCCQ</sequence>
<gene>
    <name evidence="1" type="ORF">CCS77_1907</name>
</gene>
<name>A0A2R4P2Q3_9BACT</name>
<organism evidence="1 2">
    <name type="scientific">Campylobacter concisus</name>
    <dbReference type="NCBI Taxonomy" id="199"/>
    <lineage>
        <taxon>Bacteria</taxon>
        <taxon>Pseudomonadati</taxon>
        <taxon>Campylobacterota</taxon>
        <taxon>Epsilonproteobacteria</taxon>
        <taxon>Campylobacterales</taxon>
        <taxon>Campylobacteraceae</taxon>
        <taxon>Campylobacter</taxon>
    </lineage>
</organism>
<dbReference type="EMBL" id="CP021642">
    <property type="protein sequence ID" value="AVX44968.1"/>
    <property type="molecule type" value="Genomic_DNA"/>
</dbReference>
<accession>A0A2R4P2Q3</accession>
<dbReference type="AlphaFoldDB" id="A0A2R4P2Q3"/>